<evidence type="ECO:0000256" key="10">
    <source>
        <dbReference type="ARBA" id="ARBA00022989"/>
    </source>
</evidence>
<dbReference type="GO" id="GO:0071555">
    <property type="term" value="P:cell wall organization"/>
    <property type="evidence" value="ECO:0007669"/>
    <property type="project" value="UniProtKB-KW"/>
</dbReference>
<keyword evidence="9" id="KW-0573">Peptidoglycan synthesis</keyword>
<dbReference type="GO" id="GO:0008360">
    <property type="term" value="P:regulation of cell shape"/>
    <property type="evidence" value="ECO:0007669"/>
    <property type="project" value="UniProtKB-KW"/>
</dbReference>
<evidence type="ECO:0000256" key="8">
    <source>
        <dbReference type="ARBA" id="ARBA00022960"/>
    </source>
</evidence>
<evidence type="ECO:0000313" key="18">
    <source>
        <dbReference type="Proteomes" id="UP000067625"/>
    </source>
</evidence>
<keyword evidence="11 14" id="KW-0472">Membrane</keyword>
<dbReference type="InterPro" id="IPR036138">
    <property type="entry name" value="PBP_dimer_sf"/>
</dbReference>
<comment type="similarity">
    <text evidence="4">Belongs to the transpeptidase family.</text>
</comment>
<keyword evidence="10 14" id="KW-1133">Transmembrane helix</keyword>
<evidence type="ECO:0000313" key="17">
    <source>
        <dbReference type="EMBL" id="ALC80876.1"/>
    </source>
</evidence>
<evidence type="ECO:0000256" key="1">
    <source>
        <dbReference type="ARBA" id="ARBA00004167"/>
    </source>
</evidence>
<sequence>MTGSSQSPDQAKKKRRSRIIRINLYFFAVFALFSALIIRLGVVQIVHGEEYTQEVTKVESSYATYPAPRGKMYDRNHKVVVDNKSIPAISYTLEKHVKPDEMLATARKLAEYINIDPSFLRERDLRDYWLVAYPEKAKKLLSESEKTLEAKKSYPLQVERVPESELKRIKNDPKEYEIVAIFRRFAGGSYYEPQIVSSMDPDKKQSDKDNPGGKLTYEEVSKVSEHLDELPGVDIITDWTRSYPFGGVLSSIFGNITSPEQGILKEREDYYKTRGYAGNDRVGKSYIEYQYEEDLNPVKPKIKFEEDNNGNILSRTEVEKGRRGYDLQLSFDMELQKKVEKIIEEELRASRGRGNYMLDRAFVVMMDPNNGDVLSMAGKKVDYQTGKMNDFSYGAFTTQYQIGSTIKGATVLAGYQFGIPHRQFFTDRPLHLGTLTKSSWKTMGTINDLTALKQSSNVYMFEIAMNIAGVNYTPYGPLPADFEDLETMRNYYSQFGLGVPTGIDLPNEAAGGKSDSRMVGGLLLDEAIGQYDTYTPLQLAQYVSVIANGGYRVQPRVVSSVHQPDNGETIGPVLKDNKPNILNRINNSDEDIERVQQGFKMVTSSPGGTAFGLFGSNDVSGKTGTAQAHYYDVNREWFGRETYNLTFAGYYPSENPQVAFSVIVPWVQSDKDRISKNISKRVIDAYVDQQKEYSKE</sequence>
<dbReference type="Pfam" id="PF03717">
    <property type="entry name" value="PBP_dimer"/>
    <property type="match status" value="1"/>
</dbReference>
<name>A0A0M3R963_9BACI</name>
<feature type="domain" description="Penicillin-binding protein dimerisation" evidence="16">
    <location>
        <begin position="66"/>
        <end position="315"/>
    </location>
</feature>
<dbReference type="PANTHER" id="PTHR30627">
    <property type="entry name" value="PEPTIDOGLYCAN D,D-TRANSPEPTIDASE"/>
    <property type="match status" value="1"/>
</dbReference>
<dbReference type="EC" id="3.4.16.4" evidence="5"/>
<organism evidence="17 18">
    <name type="scientific">Bacillus gobiensis</name>
    <dbReference type="NCBI Taxonomy" id="1441095"/>
    <lineage>
        <taxon>Bacteria</taxon>
        <taxon>Bacillati</taxon>
        <taxon>Bacillota</taxon>
        <taxon>Bacilli</taxon>
        <taxon>Bacillales</taxon>
        <taxon>Bacillaceae</taxon>
        <taxon>Bacillus</taxon>
    </lineage>
</organism>
<dbReference type="RefSeq" id="WP_053602625.1">
    <property type="nucleotide sequence ID" value="NZ_CP012600.1"/>
</dbReference>
<dbReference type="EMBL" id="CP012600">
    <property type="protein sequence ID" value="ALC80876.1"/>
    <property type="molecule type" value="Genomic_DNA"/>
</dbReference>
<dbReference type="Gene3D" id="3.90.1310.10">
    <property type="entry name" value="Penicillin-binding protein 2a (Domain 2)"/>
    <property type="match status" value="1"/>
</dbReference>
<dbReference type="UniPathway" id="UPA00219"/>
<dbReference type="GO" id="GO:0008658">
    <property type="term" value="F:penicillin binding"/>
    <property type="evidence" value="ECO:0007669"/>
    <property type="project" value="InterPro"/>
</dbReference>
<keyword evidence="6" id="KW-1003">Cell membrane</keyword>
<evidence type="ECO:0000256" key="13">
    <source>
        <dbReference type="ARBA" id="ARBA00034000"/>
    </source>
</evidence>
<dbReference type="InterPro" id="IPR005311">
    <property type="entry name" value="PBP_dimer"/>
</dbReference>
<dbReference type="InterPro" id="IPR050515">
    <property type="entry name" value="Beta-lactam/transpept"/>
</dbReference>
<dbReference type="AlphaFoldDB" id="A0A0M3R963"/>
<accession>A0A0M3R963</accession>
<dbReference type="GO" id="GO:0005886">
    <property type="term" value="C:plasma membrane"/>
    <property type="evidence" value="ECO:0007669"/>
    <property type="project" value="UniProtKB-SubCell"/>
</dbReference>
<keyword evidence="18" id="KW-1185">Reference proteome</keyword>
<protein>
    <recommendedName>
        <fullName evidence="5">serine-type D-Ala-D-Ala carboxypeptidase</fullName>
        <ecNumber evidence="5">3.4.16.4</ecNumber>
    </recommendedName>
</protein>
<evidence type="ECO:0000256" key="5">
    <source>
        <dbReference type="ARBA" id="ARBA00012448"/>
    </source>
</evidence>
<keyword evidence="7 14" id="KW-0812">Transmembrane</keyword>
<dbReference type="Pfam" id="PF00905">
    <property type="entry name" value="Transpeptidase"/>
    <property type="match status" value="1"/>
</dbReference>
<evidence type="ECO:0000256" key="4">
    <source>
        <dbReference type="ARBA" id="ARBA00007171"/>
    </source>
</evidence>
<dbReference type="GO" id="GO:0009252">
    <property type="term" value="P:peptidoglycan biosynthetic process"/>
    <property type="evidence" value="ECO:0007669"/>
    <property type="project" value="UniProtKB-UniPathway"/>
</dbReference>
<feature type="domain" description="Penicillin-binding protein transpeptidase" evidence="15">
    <location>
        <begin position="362"/>
        <end position="683"/>
    </location>
</feature>
<dbReference type="SUPFAM" id="SSF56519">
    <property type="entry name" value="Penicillin binding protein dimerisation domain"/>
    <property type="match status" value="1"/>
</dbReference>
<dbReference type="Proteomes" id="UP000067625">
    <property type="component" value="Chromosome"/>
</dbReference>
<evidence type="ECO:0000256" key="3">
    <source>
        <dbReference type="ARBA" id="ARBA00004752"/>
    </source>
</evidence>
<reference evidence="18" key="1">
    <citation type="submission" date="2015-08" db="EMBL/GenBank/DDBJ databases">
        <title>Genome sequencing project for genomic taxonomy and phylogenomics of Bacillus-like bacteria.</title>
        <authorList>
            <person name="Liu B."/>
            <person name="Wang J."/>
            <person name="Zhu Y."/>
            <person name="Liu G."/>
            <person name="Chen Q."/>
            <person name="Chen Z."/>
            <person name="Lan J."/>
            <person name="Che J."/>
            <person name="Ge C."/>
            <person name="Shi H."/>
            <person name="Pan Z."/>
            <person name="Liu X."/>
        </authorList>
    </citation>
    <scope>NUCLEOTIDE SEQUENCE [LARGE SCALE GENOMIC DNA]</scope>
    <source>
        <strain evidence="18">FJAT-4402</strain>
    </source>
</reference>
<keyword evidence="8" id="KW-0133">Cell shape</keyword>
<evidence type="ECO:0000256" key="6">
    <source>
        <dbReference type="ARBA" id="ARBA00022475"/>
    </source>
</evidence>
<dbReference type="PANTHER" id="PTHR30627:SF2">
    <property type="entry name" value="PEPTIDOGLYCAN D,D-TRANSPEPTIDASE MRDA"/>
    <property type="match status" value="1"/>
</dbReference>
<evidence type="ECO:0000256" key="2">
    <source>
        <dbReference type="ARBA" id="ARBA00004236"/>
    </source>
</evidence>
<dbReference type="STRING" id="1441095.AM592_04220"/>
<dbReference type="GO" id="GO:0071972">
    <property type="term" value="F:peptidoglycan L,D-transpeptidase activity"/>
    <property type="evidence" value="ECO:0007669"/>
    <property type="project" value="TreeGrafter"/>
</dbReference>
<evidence type="ECO:0000256" key="11">
    <source>
        <dbReference type="ARBA" id="ARBA00023136"/>
    </source>
</evidence>
<dbReference type="Gene3D" id="1.10.10.1230">
    <property type="entry name" value="Penicillin-binding protein, N-terminal non-catalytic domain, head sub-domain"/>
    <property type="match status" value="1"/>
</dbReference>
<dbReference type="InterPro" id="IPR012338">
    <property type="entry name" value="Beta-lactam/transpept-like"/>
</dbReference>
<feature type="transmembrane region" description="Helical" evidence="14">
    <location>
        <begin position="22"/>
        <end position="42"/>
    </location>
</feature>
<evidence type="ECO:0000259" key="16">
    <source>
        <dbReference type="Pfam" id="PF03717"/>
    </source>
</evidence>
<dbReference type="PATRIC" id="fig|1441095.3.peg.928"/>
<comment type="subcellular location">
    <subcellularLocation>
        <location evidence="2">Cell membrane</location>
    </subcellularLocation>
    <subcellularLocation>
        <location evidence="1">Membrane</location>
        <topology evidence="1">Single-pass membrane protein</topology>
    </subcellularLocation>
</comment>
<dbReference type="InterPro" id="IPR001460">
    <property type="entry name" value="PCN-bd_Tpept"/>
</dbReference>
<comment type="pathway">
    <text evidence="3">Cell wall biogenesis; peptidoglycan biosynthesis.</text>
</comment>
<evidence type="ECO:0000256" key="14">
    <source>
        <dbReference type="SAM" id="Phobius"/>
    </source>
</evidence>
<dbReference type="SUPFAM" id="SSF56601">
    <property type="entry name" value="beta-lactamase/transpeptidase-like"/>
    <property type="match status" value="1"/>
</dbReference>
<evidence type="ECO:0000256" key="7">
    <source>
        <dbReference type="ARBA" id="ARBA00022692"/>
    </source>
</evidence>
<evidence type="ECO:0000259" key="15">
    <source>
        <dbReference type="Pfam" id="PF00905"/>
    </source>
</evidence>
<gene>
    <name evidence="17" type="ORF">AM592_04220</name>
</gene>
<reference evidence="17 18" key="2">
    <citation type="journal article" date="2016" name="Int. J. Syst. Evol. Microbiol.">
        <title>Bacillus gobiensis sp. nov., isolated from a soil sample.</title>
        <authorList>
            <person name="Liu B."/>
            <person name="Liu G.H."/>
            <person name="Cetin S."/>
            <person name="Schumann P."/>
            <person name="Pan Z.Z."/>
            <person name="Chen Q.Q."/>
        </authorList>
    </citation>
    <scope>NUCLEOTIDE SEQUENCE [LARGE SCALE GENOMIC DNA]</scope>
    <source>
        <strain evidence="17 18">FJAT-4402</strain>
    </source>
</reference>
<proteinExistence type="inferred from homology"/>
<dbReference type="Gene3D" id="3.40.710.10">
    <property type="entry name" value="DD-peptidase/beta-lactamase superfamily"/>
    <property type="match status" value="1"/>
</dbReference>
<comment type="catalytic activity">
    <reaction evidence="13">
        <text>Preferential cleavage: (Ac)2-L-Lys-D-Ala-|-D-Ala. Also transpeptidation of peptidyl-alanyl moieties that are N-acyl substituents of D-alanine.</text>
        <dbReference type="EC" id="3.4.16.4"/>
    </reaction>
</comment>
<evidence type="ECO:0000256" key="12">
    <source>
        <dbReference type="ARBA" id="ARBA00023316"/>
    </source>
</evidence>
<dbReference type="GO" id="GO:0009002">
    <property type="term" value="F:serine-type D-Ala-D-Ala carboxypeptidase activity"/>
    <property type="evidence" value="ECO:0007669"/>
    <property type="project" value="UniProtKB-EC"/>
</dbReference>
<evidence type="ECO:0000256" key="9">
    <source>
        <dbReference type="ARBA" id="ARBA00022984"/>
    </source>
</evidence>
<keyword evidence="12" id="KW-0961">Cell wall biogenesis/degradation</keyword>